<reference evidence="2" key="1">
    <citation type="submission" date="2022-02" db="EMBL/GenBank/DDBJ databases">
        <title>Halalkalibacter sp. nov. isolated from Lonar Lake, India.</title>
        <authorList>
            <person name="Joshi A."/>
            <person name="Thite S."/>
            <person name="Lodha T."/>
        </authorList>
    </citation>
    <scope>NUCLEOTIDE SEQUENCE</scope>
    <source>
        <strain evidence="2">MEB205</strain>
    </source>
</reference>
<dbReference type="CDD" id="cd00657">
    <property type="entry name" value="Ferritin_like"/>
    <property type="match status" value="1"/>
</dbReference>
<name>A0A9X2CWH4_9BACI</name>
<organism evidence="2 3">
    <name type="scientific">Halalkalibacter alkaliphilus</name>
    <dbReference type="NCBI Taxonomy" id="2917993"/>
    <lineage>
        <taxon>Bacteria</taxon>
        <taxon>Bacillati</taxon>
        <taxon>Bacillota</taxon>
        <taxon>Bacilli</taxon>
        <taxon>Bacillales</taxon>
        <taxon>Bacillaceae</taxon>
        <taxon>Halalkalibacter</taxon>
    </lineage>
</organism>
<dbReference type="RefSeq" id="WP_250098429.1">
    <property type="nucleotide sequence ID" value="NZ_JAKRYL010000032.1"/>
</dbReference>
<dbReference type="AlphaFoldDB" id="A0A9X2CWH4"/>
<keyword evidence="3" id="KW-1185">Reference proteome</keyword>
<gene>
    <name evidence="2" type="ORF">MF646_20840</name>
</gene>
<comment type="caution">
    <text evidence="2">The sequence shown here is derived from an EMBL/GenBank/DDBJ whole genome shotgun (WGS) entry which is preliminary data.</text>
</comment>
<evidence type="ECO:0000259" key="1">
    <source>
        <dbReference type="Pfam" id="PF09537"/>
    </source>
</evidence>
<dbReference type="Gene3D" id="1.20.1260.10">
    <property type="match status" value="1"/>
</dbReference>
<sequence length="167" mass="19454">MYKYISFTKTINAMIIILKELIPTEKQNVVKILNQLLQGQYMGIHSYEEFIKNLDDSSPLCNRFVTIQKDLKHHADLLSERIQELHGTPETSEGVIGKIELFISQIFDQSKTEKEILKHAIKGENLYGIKMTEKLVRDKLDEKSLNLVQTVLDKQREHVDYLKSELH</sequence>
<dbReference type="InterPro" id="IPR019052">
    <property type="entry name" value="DUF2383"/>
</dbReference>
<dbReference type="InterPro" id="IPR012347">
    <property type="entry name" value="Ferritin-like"/>
</dbReference>
<dbReference type="Proteomes" id="UP001139150">
    <property type="component" value="Unassembled WGS sequence"/>
</dbReference>
<feature type="domain" description="DUF2383" evidence="1">
    <location>
        <begin position="29"/>
        <end position="134"/>
    </location>
</feature>
<dbReference type="EMBL" id="JAKRYL010000032">
    <property type="protein sequence ID" value="MCL7749569.1"/>
    <property type="molecule type" value="Genomic_DNA"/>
</dbReference>
<dbReference type="InterPro" id="IPR009078">
    <property type="entry name" value="Ferritin-like_SF"/>
</dbReference>
<dbReference type="SUPFAM" id="SSF47240">
    <property type="entry name" value="Ferritin-like"/>
    <property type="match status" value="1"/>
</dbReference>
<proteinExistence type="predicted"/>
<evidence type="ECO:0000313" key="2">
    <source>
        <dbReference type="EMBL" id="MCL7749569.1"/>
    </source>
</evidence>
<accession>A0A9X2CWH4</accession>
<dbReference type="Pfam" id="PF09537">
    <property type="entry name" value="DUF2383"/>
    <property type="match status" value="1"/>
</dbReference>
<protein>
    <submittedName>
        <fullName evidence="2">PA2169 family four-helix-bundle protein</fullName>
    </submittedName>
</protein>
<evidence type="ECO:0000313" key="3">
    <source>
        <dbReference type="Proteomes" id="UP001139150"/>
    </source>
</evidence>